<evidence type="ECO:0000313" key="2">
    <source>
        <dbReference type="Proteomes" id="UP000830198"/>
    </source>
</evidence>
<reference evidence="1 2" key="1">
    <citation type="submission" date="2022-04" db="EMBL/GenBank/DDBJ databases">
        <title>The arsenic-methylating capacity of Chitinophaga filiformis YT5 during chitin decomposition.</title>
        <authorList>
            <person name="Chen G."/>
            <person name="Liang Y."/>
        </authorList>
    </citation>
    <scope>NUCLEOTIDE SEQUENCE [LARGE SCALE GENOMIC DNA]</scope>
    <source>
        <strain evidence="1 2">YT5</strain>
    </source>
</reference>
<sequence length="191" mass="22226">MRLISTIEVSPHEYDPDEYPTDLVPIYKDGWLFDISTISDNALIKILKTNLRDIDLRDFQEQVSALSGGIALERDNILYITPGCCGDIGAIHDWQAMIESENTVWQQLWIGHPWIYYRKNDCHVEFSDYTDENLHVLDHLQIRITVPRSDLQRELAHVRKEQCMFSERIKKTLESMGIQYAVEIAKLMTAD</sequence>
<protein>
    <submittedName>
        <fullName evidence="1">Uncharacterized protein</fullName>
    </submittedName>
</protein>
<proteinExistence type="predicted"/>
<gene>
    <name evidence="1" type="ORF">MYF79_14170</name>
</gene>
<dbReference type="RefSeq" id="WP_247814624.1">
    <property type="nucleotide sequence ID" value="NZ_CP095855.1"/>
</dbReference>
<evidence type="ECO:0000313" key="1">
    <source>
        <dbReference type="EMBL" id="UPK72434.1"/>
    </source>
</evidence>
<dbReference type="EMBL" id="CP095855">
    <property type="protein sequence ID" value="UPK72434.1"/>
    <property type="molecule type" value="Genomic_DNA"/>
</dbReference>
<dbReference type="Proteomes" id="UP000830198">
    <property type="component" value="Chromosome"/>
</dbReference>
<keyword evidence="2" id="KW-1185">Reference proteome</keyword>
<organism evidence="1 2">
    <name type="scientific">Chitinophaga filiformis</name>
    <name type="common">Myxococcus filiformis</name>
    <name type="synonym">Flexibacter filiformis</name>
    <dbReference type="NCBI Taxonomy" id="104663"/>
    <lineage>
        <taxon>Bacteria</taxon>
        <taxon>Pseudomonadati</taxon>
        <taxon>Bacteroidota</taxon>
        <taxon>Chitinophagia</taxon>
        <taxon>Chitinophagales</taxon>
        <taxon>Chitinophagaceae</taxon>
        <taxon>Chitinophaga</taxon>
    </lineage>
</organism>
<accession>A0ABY4IB23</accession>
<name>A0ABY4IB23_CHIFI</name>